<accession>A0A382NN84</accession>
<dbReference type="SUPFAM" id="SSF53335">
    <property type="entry name" value="S-adenosyl-L-methionine-dependent methyltransferases"/>
    <property type="match status" value="1"/>
</dbReference>
<dbReference type="InterPro" id="IPR013216">
    <property type="entry name" value="Methyltransf_11"/>
</dbReference>
<feature type="domain" description="Methyltransferase type 11" evidence="1">
    <location>
        <begin position="45"/>
        <end position="85"/>
    </location>
</feature>
<reference evidence="2" key="1">
    <citation type="submission" date="2018-05" db="EMBL/GenBank/DDBJ databases">
        <authorList>
            <person name="Lanie J.A."/>
            <person name="Ng W.-L."/>
            <person name="Kazmierczak K.M."/>
            <person name="Andrzejewski T.M."/>
            <person name="Davidsen T.M."/>
            <person name="Wayne K.J."/>
            <person name="Tettelin H."/>
            <person name="Glass J.I."/>
            <person name="Rusch D."/>
            <person name="Podicherti R."/>
            <person name="Tsui H.-C.T."/>
            <person name="Winkler M.E."/>
        </authorList>
    </citation>
    <scope>NUCLEOTIDE SEQUENCE</scope>
</reference>
<dbReference type="InterPro" id="IPR029063">
    <property type="entry name" value="SAM-dependent_MTases_sf"/>
</dbReference>
<evidence type="ECO:0000259" key="1">
    <source>
        <dbReference type="Pfam" id="PF08241"/>
    </source>
</evidence>
<proteinExistence type="predicted"/>
<dbReference type="GO" id="GO:0008757">
    <property type="term" value="F:S-adenosylmethionine-dependent methyltransferase activity"/>
    <property type="evidence" value="ECO:0007669"/>
    <property type="project" value="InterPro"/>
</dbReference>
<dbReference type="Pfam" id="PF08241">
    <property type="entry name" value="Methyltransf_11"/>
    <property type="match status" value="1"/>
</dbReference>
<protein>
    <recommendedName>
        <fullName evidence="1">Methyltransferase type 11 domain-containing protein</fullName>
    </recommendedName>
</protein>
<name>A0A382NN84_9ZZZZ</name>
<sequence length="136" mass="15438">MASRAFRFDHKFILSDKEHLASDCIHAIIKNVLNYLKVDFDSIVEFGCGNGHNLEYIKDLNLFSNIYGCDFSESAVSIVKDKGFGSFIFDMKSPSSQKLKELNLNKEKTIFFTSGSMEQLGHSWSPFFAFLESSKV</sequence>
<dbReference type="EMBL" id="UINC01101350">
    <property type="protein sequence ID" value="SVC62090.1"/>
    <property type="molecule type" value="Genomic_DNA"/>
</dbReference>
<dbReference type="AlphaFoldDB" id="A0A382NN84"/>
<feature type="non-terminal residue" evidence="2">
    <location>
        <position position="136"/>
    </location>
</feature>
<evidence type="ECO:0000313" key="2">
    <source>
        <dbReference type="EMBL" id="SVC62090.1"/>
    </source>
</evidence>
<dbReference type="Gene3D" id="3.40.50.150">
    <property type="entry name" value="Vaccinia Virus protein VP39"/>
    <property type="match status" value="1"/>
</dbReference>
<gene>
    <name evidence="2" type="ORF">METZ01_LOCUS314944</name>
</gene>
<organism evidence="2">
    <name type="scientific">marine metagenome</name>
    <dbReference type="NCBI Taxonomy" id="408172"/>
    <lineage>
        <taxon>unclassified sequences</taxon>
        <taxon>metagenomes</taxon>
        <taxon>ecological metagenomes</taxon>
    </lineage>
</organism>